<reference evidence="2 3" key="1">
    <citation type="submission" date="2019-07" db="EMBL/GenBank/DDBJ databases">
        <title>Finished genome of Venturia effusa.</title>
        <authorList>
            <person name="Young C.A."/>
            <person name="Cox M.P."/>
            <person name="Ganley A.R.D."/>
            <person name="David W.J."/>
        </authorList>
    </citation>
    <scope>NUCLEOTIDE SEQUENCE [LARGE SCALE GENOMIC DNA]</scope>
    <source>
        <strain evidence="3">albino</strain>
    </source>
</reference>
<feature type="domain" description="Endonuclease/exonuclease/phosphatase" evidence="1">
    <location>
        <begin position="12"/>
        <end position="261"/>
    </location>
</feature>
<gene>
    <name evidence="2" type="ORF">FKW77_009247</name>
</gene>
<dbReference type="PANTHER" id="PTHR12121:SF36">
    <property type="entry name" value="ENDONUCLEASE_EXONUCLEASE_PHOSPHATASE DOMAIN-CONTAINING PROTEIN"/>
    <property type="match status" value="1"/>
</dbReference>
<dbReference type="OrthoDB" id="276515at2759"/>
<dbReference type="GO" id="GO:0000175">
    <property type="term" value="F:3'-5'-RNA exonuclease activity"/>
    <property type="evidence" value="ECO:0007669"/>
    <property type="project" value="TreeGrafter"/>
</dbReference>
<evidence type="ECO:0000313" key="2">
    <source>
        <dbReference type="EMBL" id="QDS71772.1"/>
    </source>
</evidence>
<dbReference type="Pfam" id="PF03372">
    <property type="entry name" value="Exo_endo_phos"/>
    <property type="match status" value="1"/>
</dbReference>
<dbReference type="STRING" id="50376.A0A517L813"/>
<dbReference type="SUPFAM" id="SSF56219">
    <property type="entry name" value="DNase I-like"/>
    <property type="match status" value="1"/>
</dbReference>
<sequence>MKAFLALPIRLLTHNIRYATRSPFKGEELWTVRAPRLINELRYNTMHNAESFICLQEVLHDQLVDILDTLNDGNPGGEEWASIGVGREDGETSGEYSPILYRPKIWELKHFKTLWLSETPDRPSKGWDASSTRILTIGFFEHKESGKNIVAMNTHMDDQGKKARLEGAKLIVRTMEELEQAPIFLAGDFNSEPHEEAYGVLNSTSSPVHDLRDSIAPKLRYGEENTFTGFGYGKEPAKRIDFLFLTKDLSDWTPQGYAVLANRFEDGIYNSDHRAVIGDVLLN</sequence>
<name>A0A517L813_9PEZI</name>
<dbReference type="InterPro" id="IPR005135">
    <property type="entry name" value="Endo/exonuclease/phosphatase"/>
</dbReference>
<dbReference type="PANTHER" id="PTHR12121">
    <property type="entry name" value="CARBON CATABOLITE REPRESSOR PROTEIN 4"/>
    <property type="match status" value="1"/>
</dbReference>
<dbReference type="Gene3D" id="3.60.10.10">
    <property type="entry name" value="Endonuclease/exonuclease/phosphatase"/>
    <property type="match status" value="1"/>
</dbReference>
<dbReference type="AlphaFoldDB" id="A0A517L813"/>
<accession>A0A517L813</accession>
<organism evidence="2 3">
    <name type="scientific">Venturia effusa</name>
    <dbReference type="NCBI Taxonomy" id="50376"/>
    <lineage>
        <taxon>Eukaryota</taxon>
        <taxon>Fungi</taxon>
        <taxon>Dikarya</taxon>
        <taxon>Ascomycota</taxon>
        <taxon>Pezizomycotina</taxon>
        <taxon>Dothideomycetes</taxon>
        <taxon>Pleosporomycetidae</taxon>
        <taxon>Venturiales</taxon>
        <taxon>Venturiaceae</taxon>
        <taxon>Venturia</taxon>
    </lineage>
</organism>
<evidence type="ECO:0000259" key="1">
    <source>
        <dbReference type="Pfam" id="PF03372"/>
    </source>
</evidence>
<dbReference type="CDD" id="cd09083">
    <property type="entry name" value="EEP-1"/>
    <property type="match status" value="1"/>
</dbReference>
<protein>
    <recommendedName>
        <fullName evidence="1">Endonuclease/exonuclease/phosphatase domain-containing protein</fullName>
    </recommendedName>
</protein>
<dbReference type="EMBL" id="CP042190">
    <property type="protein sequence ID" value="QDS71772.1"/>
    <property type="molecule type" value="Genomic_DNA"/>
</dbReference>
<dbReference type="InterPro" id="IPR050410">
    <property type="entry name" value="CCR4/nocturin_mRNA_transcr"/>
</dbReference>
<dbReference type="Proteomes" id="UP000316270">
    <property type="component" value="Chromosome 6"/>
</dbReference>
<dbReference type="InterPro" id="IPR036691">
    <property type="entry name" value="Endo/exonu/phosph_ase_sf"/>
</dbReference>
<evidence type="ECO:0000313" key="3">
    <source>
        <dbReference type="Proteomes" id="UP000316270"/>
    </source>
</evidence>
<keyword evidence="3" id="KW-1185">Reference proteome</keyword>
<proteinExistence type="predicted"/>